<proteinExistence type="inferred from homology"/>
<keyword evidence="2" id="KW-1134">Transmembrane beta strand</keyword>
<dbReference type="KEGG" id="mbur:EQU24_08590"/>
<dbReference type="PROSITE" id="PS51257">
    <property type="entry name" value="PROKAR_LIPOPROTEIN"/>
    <property type="match status" value="1"/>
</dbReference>
<gene>
    <name evidence="4" type="ORF">EQU24_08590</name>
</gene>
<organism evidence="4 5">
    <name type="scientific">Methylotuvimicrobium buryatense</name>
    <name type="common">Methylomicrobium buryatense</name>
    <dbReference type="NCBI Taxonomy" id="95641"/>
    <lineage>
        <taxon>Bacteria</taxon>
        <taxon>Pseudomonadati</taxon>
        <taxon>Pseudomonadota</taxon>
        <taxon>Gammaproteobacteria</taxon>
        <taxon>Methylococcales</taxon>
        <taxon>Methylococcaceae</taxon>
        <taxon>Methylotuvimicrobium</taxon>
    </lineage>
</organism>
<evidence type="ECO:0000256" key="1">
    <source>
        <dbReference type="ARBA" id="ARBA00007613"/>
    </source>
</evidence>
<evidence type="ECO:0000313" key="4">
    <source>
        <dbReference type="EMBL" id="QCW82290.1"/>
    </source>
</evidence>
<evidence type="ECO:0000256" key="2">
    <source>
        <dbReference type="RuleBase" id="RU362097"/>
    </source>
</evidence>
<sequence>MRVINPSVLLIFFFLSACSIDIKEFNPPIPVPETFSITGGESLQDRWWLNFNDPALNTLIDTALRQNLDLTAAFERLKQAEAEARKAGSELIPAVNATTHTNRFIEDNANTGSLTFDNFSLGLIASYEVDLWGRIRAGTYAAEQEIKAAEQDIHTAAIALSAEIARIWYLLTEQKLQLELLNEQIEVNKQYADLVEVRFRGGQATAADVFQQRQLLEGVVGDRYTVLANIEVLKNQLAVLTGQAPGTLDIVAGDRFPELAGLPETGLTSDLIQRRPDVMKAYYRLQAADLRIAAAVADRFPKLGLSASLDTSAPDLQAFFNNWMATLAGNLVLPLIDGGRRVAEVRRTEAATEEALNLFGQSVLQSLQEVENALAQETRQHERLDSLKDQLRYLNEANENIRIRSAYGIFDFLRVLSTLNSLQAMQRTLIRAERELIDYRIQLYRSLAGGWPLTEPVSNRNDIHD</sequence>
<protein>
    <submittedName>
        <fullName evidence="4">Efflux transporter outer membrane subunit</fullName>
    </submittedName>
</protein>
<dbReference type="GO" id="GO:0015562">
    <property type="term" value="F:efflux transmembrane transporter activity"/>
    <property type="evidence" value="ECO:0007669"/>
    <property type="project" value="InterPro"/>
</dbReference>
<keyword evidence="5" id="KW-1185">Reference proteome</keyword>
<dbReference type="PANTHER" id="PTHR30203:SF33">
    <property type="entry name" value="BLR4455 PROTEIN"/>
    <property type="match status" value="1"/>
</dbReference>
<comment type="similarity">
    <text evidence="1 2">Belongs to the outer membrane factor (OMF) (TC 1.B.17) family.</text>
</comment>
<keyword evidence="2" id="KW-0564">Palmitate</keyword>
<name>A0A4P9UP59_METBY</name>
<dbReference type="Gene3D" id="1.20.1600.10">
    <property type="entry name" value="Outer membrane efflux proteins (OEP)"/>
    <property type="match status" value="1"/>
</dbReference>
<accession>A0A4P9UP59</accession>
<evidence type="ECO:0000313" key="5">
    <source>
        <dbReference type="Proteomes" id="UP000305881"/>
    </source>
</evidence>
<dbReference type="EMBL" id="CP035467">
    <property type="protein sequence ID" value="QCW82290.1"/>
    <property type="molecule type" value="Genomic_DNA"/>
</dbReference>
<dbReference type="InterPro" id="IPR003423">
    <property type="entry name" value="OMP_efflux"/>
</dbReference>
<dbReference type="InterPro" id="IPR010131">
    <property type="entry name" value="MdtP/NodT-like"/>
</dbReference>
<keyword evidence="3" id="KW-0175">Coiled coil</keyword>
<dbReference type="GO" id="GO:0009279">
    <property type="term" value="C:cell outer membrane"/>
    <property type="evidence" value="ECO:0007669"/>
    <property type="project" value="UniProtKB-SubCell"/>
</dbReference>
<dbReference type="NCBIfam" id="TIGR01845">
    <property type="entry name" value="outer_NodT"/>
    <property type="match status" value="1"/>
</dbReference>
<dbReference type="PANTHER" id="PTHR30203">
    <property type="entry name" value="OUTER MEMBRANE CATION EFFLUX PROTEIN"/>
    <property type="match status" value="1"/>
</dbReference>
<keyword evidence="2" id="KW-0812">Transmembrane</keyword>
<keyword evidence="2" id="KW-0449">Lipoprotein</keyword>
<feature type="coiled-coil region" evidence="3">
    <location>
        <begin position="367"/>
        <end position="442"/>
    </location>
</feature>
<dbReference type="Proteomes" id="UP000305881">
    <property type="component" value="Chromosome"/>
</dbReference>
<dbReference type="RefSeq" id="WP_017839881.1">
    <property type="nucleotide sequence ID" value="NZ_CP035467.1"/>
</dbReference>
<dbReference type="AlphaFoldDB" id="A0A4P9UP59"/>
<keyword evidence="2" id="KW-0472">Membrane</keyword>
<reference evidence="5" key="1">
    <citation type="journal article" date="2019" name="J. Bacteriol.">
        <title>A Mutagenic Screen Identifies a TonB-Dependent Receptor Required for the Lanthanide Metal Switch in the Type I Methanotroph 'Methylotuvimicrobium buryatense' 5GB1C.</title>
        <authorList>
            <person name="Groom J.D."/>
            <person name="Ford S.M."/>
            <person name="Pesesky M.W."/>
            <person name="Lidstrom M.E."/>
        </authorList>
    </citation>
    <scope>NUCLEOTIDE SEQUENCE [LARGE SCALE GENOMIC DNA]</scope>
    <source>
        <strain evidence="5">5GB1C</strain>
    </source>
</reference>
<dbReference type="Pfam" id="PF02321">
    <property type="entry name" value="OEP"/>
    <property type="match status" value="2"/>
</dbReference>
<dbReference type="Gene3D" id="2.20.200.10">
    <property type="entry name" value="Outer membrane efflux proteins (OEP)"/>
    <property type="match status" value="1"/>
</dbReference>
<dbReference type="STRING" id="675511.GCA_000341735_01308"/>
<evidence type="ECO:0000256" key="3">
    <source>
        <dbReference type="SAM" id="Coils"/>
    </source>
</evidence>
<dbReference type="SUPFAM" id="SSF56954">
    <property type="entry name" value="Outer membrane efflux proteins (OEP)"/>
    <property type="match status" value="1"/>
</dbReference>
<dbReference type="OrthoDB" id="9770517at2"/>
<comment type="subcellular location">
    <subcellularLocation>
        <location evidence="2">Cell outer membrane</location>
        <topology evidence="2">Lipid-anchor</topology>
    </subcellularLocation>
</comment>